<accession>A0ABQ4V118</accession>
<evidence type="ECO:0000313" key="1">
    <source>
        <dbReference type="EMBL" id="GJE77755.1"/>
    </source>
</evidence>
<dbReference type="EMBL" id="BPRE01000017">
    <property type="protein sequence ID" value="GJE77755.1"/>
    <property type="molecule type" value="Genomic_DNA"/>
</dbReference>
<sequence length="81" mass="8098">MSAAIIPCASAGEISDALRRIETRITEAAYDAEAILEGIASGLGGPDHLARTANLHAELLGLAAMVGAIANASATPSQRAA</sequence>
<organism evidence="1 2">
    <name type="scientific">Methylorubrum suomiense</name>
    <dbReference type="NCBI Taxonomy" id="144191"/>
    <lineage>
        <taxon>Bacteria</taxon>
        <taxon>Pseudomonadati</taxon>
        <taxon>Pseudomonadota</taxon>
        <taxon>Alphaproteobacteria</taxon>
        <taxon>Hyphomicrobiales</taxon>
        <taxon>Methylobacteriaceae</taxon>
        <taxon>Methylorubrum</taxon>
    </lineage>
</organism>
<proteinExistence type="predicted"/>
<protein>
    <submittedName>
        <fullName evidence="1">Uncharacterized protein</fullName>
    </submittedName>
</protein>
<comment type="caution">
    <text evidence="1">The sequence shown here is derived from an EMBL/GenBank/DDBJ whole genome shotgun (WGS) entry which is preliminary data.</text>
</comment>
<reference evidence="1" key="2">
    <citation type="submission" date="2021-08" db="EMBL/GenBank/DDBJ databases">
        <authorList>
            <person name="Tani A."/>
            <person name="Ola A."/>
            <person name="Ogura Y."/>
            <person name="Katsura K."/>
            <person name="Hayashi T."/>
        </authorList>
    </citation>
    <scope>NUCLEOTIDE SEQUENCE</scope>
    <source>
        <strain evidence="1">DSM 14458</strain>
    </source>
</reference>
<dbReference type="Proteomes" id="UP001055093">
    <property type="component" value="Unassembled WGS sequence"/>
</dbReference>
<dbReference type="RefSeq" id="WP_238308539.1">
    <property type="nucleotide sequence ID" value="NZ_BPRE01000017.1"/>
</dbReference>
<name>A0ABQ4V118_9HYPH</name>
<keyword evidence="2" id="KW-1185">Reference proteome</keyword>
<reference evidence="1" key="1">
    <citation type="journal article" date="2021" name="Front. Microbiol.">
        <title>Comprehensive Comparative Genomics and Phenotyping of Methylobacterium Species.</title>
        <authorList>
            <person name="Alessa O."/>
            <person name="Ogura Y."/>
            <person name="Fujitani Y."/>
            <person name="Takami H."/>
            <person name="Hayashi T."/>
            <person name="Sahin N."/>
            <person name="Tani A."/>
        </authorList>
    </citation>
    <scope>NUCLEOTIDE SEQUENCE</scope>
    <source>
        <strain evidence="1">DSM 14458</strain>
    </source>
</reference>
<evidence type="ECO:0000313" key="2">
    <source>
        <dbReference type="Proteomes" id="UP001055093"/>
    </source>
</evidence>
<gene>
    <name evidence="1" type="ORF">BGCPKDLD_4362</name>
</gene>